<evidence type="ECO:0000256" key="2">
    <source>
        <dbReference type="ARBA" id="ARBA00022857"/>
    </source>
</evidence>
<dbReference type="RefSeq" id="WP_344313102.1">
    <property type="nucleotide sequence ID" value="NZ_BAAANY010000020.1"/>
</dbReference>
<dbReference type="InterPro" id="IPR002347">
    <property type="entry name" value="SDR_fam"/>
</dbReference>
<dbReference type="Proteomes" id="UP001500618">
    <property type="component" value="Unassembled WGS sequence"/>
</dbReference>
<dbReference type="InterPro" id="IPR052178">
    <property type="entry name" value="Sec_Metab_Biosynth_SDR"/>
</dbReference>
<dbReference type="EMBL" id="BAAANY010000020">
    <property type="protein sequence ID" value="GAA1696693.1"/>
    <property type="molecule type" value="Genomic_DNA"/>
</dbReference>
<dbReference type="PRINTS" id="PR00080">
    <property type="entry name" value="SDRFAMILY"/>
</dbReference>
<sequence>MDLFDLSGKVAVVTGGSRGIGFMIAQGLLRAGARVIISSRKEAELTDAAERLRADGDVTAFRSDLSTEAGCFALTAQIADQEPLVHALFNNAGAAWGAPLEEFPDSGWSKVLDLNVRGVFHLTRLLLPQLRAASTPDDPSRVVNIGSIDGIRVPARGFDNYSYSASKAAVHMLTRHLARDLAPDILVNAIAPGPFESKMTAGLLAQYGDEFGKMAPLRRMGRPEDMAGVAIYLASRASTFVTGAVIPVDGGISSLG</sequence>
<dbReference type="InterPro" id="IPR057326">
    <property type="entry name" value="KR_dom"/>
</dbReference>
<protein>
    <submittedName>
        <fullName evidence="5">SDR family oxidoreductase</fullName>
    </submittedName>
</protein>
<reference evidence="5 6" key="1">
    <citation type="journal article" date="2019" name="Int. J. Syst. Evol. Microbiol.">
        <title>The Global Catalogue of Microorganisms (GCM) 10K type strain sequencing project: providing services to taxonomists for standard genome sequencing and annotation.</title>
        <authorList>
            <consortium name="The Broad Institute Genomics Platform"/>
            <consortium name="The Broad Institute Genome Sequencing Center for Infectious Disease"/>
            <person name="Wu L."/>
            <person name="Ma J."/>
        </authorList>
    </citation>
    <scope>NUCLEOTIDE SEQUENCE [LARGE SCALE GENOMIC DNA]</scope>
    <source>
        <strain evidence="5 6">JCM 14718</strain>
    </source>
</reference>
<evidence type="ECO:0000313" key="6">
    <source>
        <dbReference type="Proteomes" id="UP001500618"/>
    </source>
</evidence>
<gene>
    <name evidence="5" type="ORF">GCM10009765_52430</name>
</gene>
<accession>A0ABN2I0Q0</accession>
<proteinExistence type="inferred from homology"/>
<dbReference type="Pfam" id="PF13561">
    <property type="entry name" value="adh_short_C2"/>
    <property type="match status" value="1"/>
</dbReference>
<name>A0ABN2I0Q0_9ACTN</name>
<feature type="domain" description="Ketoreductase" evidence="4">
    <location>
        <begin position="9"/>
        <end position="193"/>
    </location>
</feature>
<dbReference type="SMART" id="SM00822">
    <property type="entry name" value="PKS_KR"/>
    <property type="match status" value="1"/>
</dbReference>
<keyword evidence="3" id="KW-0560">Oxidoreductase</keyword>
<keyword evidence="2" id="KW-0521">NADP</keyword>
<evidence type="ECO:0000259" key="4">
    <source>
        <dbReference type="SMART" id="SM00822"/>
    </source>
</evidence>
<comment type="similarity">
    <text evidence="1">Belongs to the short-chain dehydrogenases/reductases (SDR) family.</text>
</comment>
<dbReference type="Gene3D" id="3.40.50.720">
    <property type="entry name" value="NAD(P)-binding Rossmann-like Domain"/>
    <property type="match status" value="1"/>
</dbReference>
<dbReference type="SUPFAM" id="SSF51735">
    <property type="entry name" value="NAD(P)-binding Rossmann-fold domains"/>
    <property type="match status" value="1"/>
</dbReference>
<dbReference type="PANTHER" id="PTHR43618">
    <property type="entry name" value="7-ALPHA-HYDROXYSTEROID DEHYDROGENASE"/>
    <property type="match status" value="1"/>
</dbReference>
<evidence type="ECO:0000256" key="1">
    <source>
        <dbReference type="ARBA" id="ARBA00006484"/>
    </source>
</evidence>
<dbReference type="PRINTS" id="PR00081">
    <property type="entry name" value="GDHRDH"/>
</dbReference>
<evidence type="ECO:0000313" key="5">
    <source>
        <dbReference type="EMBL" id="GAA1696693.1"/>
    </source>
</evidence>
<dbReference type="PANTHER" id="PTHR43618:SF8">
    <property type="entry name" value="7ALPHA-HYDROXYSTEROID DEHYDROGENASE"/>
    <property type="match status" value="1"/>
</dbReference>
<evidence type="ECO:0000256" key="3">
    <source>
        <dbReference type="ARBA" id="ARBA00023002"/>
    </source>
</evidence>
<comment type="caution">
    <text evidence="5">The sequence shown here is derived from an EMBL/GenBank/DDBJ whole genome shotgun (WGS) entry which is preliminary data.</text>
</comment>
<organism evidence="5 6">
    <name type="scientific">Fodinicola feengrottensis</name>
    <dbReference type="NCBI Taxonomy" id="435914"/>
    <lineage>
        <taxon>Bacteria</taxon>
        <taxon>Bacillati</taxon>
        <taxon>Actinomycetota</taxon>
        <taxon>Actinomycetes</taxon>
        <taxon>Mycobacteriales</taxon>
        <taxon>Fodinicola</taxon>
    </lineage>
</organism>
<keyword evidence="6" id="KW-1185">Reference proteome</keyword>
<dbReference type="InterPro" id="IPR036291">
    <property type="entry name" value="NAD(P)-bd_dom_sf"/>
</dbReference>